<gene>
    <name evidence="1" type="ORF">GW7_19100</name>
</gene>
<accession>G5BNH7</accession>
<dbReference type="EMBL" id="JH171133">
    <property type="protein sequence ID" value="EHB10823.1"/>
    <property type="molecule type" value="Genomic_DNA"/>
</dbReference>
<evidence type="ECO:0000313" key="2">
    <source>
        <dbReference type="Proteomes" id="UP000006813"/>
    </source>
</evidence>
<proteinExistence type="predicted"/>
<name>G5BNH7_HETGA</name>
<organism evidence="1 2">
    <name type="scientific">Heterocephalus glaber</name>
    <name type="common">Naked mole rat</name>
    <dbReference type="NCBI Taxonomy" id="10181"/>
    <lineage>
        <taxon>Eukaryota</taxon>
        <taxon>Metazoa</taxon>
        <taxon>Chordata</taxon>
        <taxon>Craniata</taxon>
        <taxon>Vertebrata</taxon>
        <taxon>Euteleostomi</taxon>
        <taxon>Mammalia</taxon>
        <taxon>Eutheria</taxon>
        <taxon>Euarchontoglires</taxon>
        <taxon>Glires</taxon>
        <taxon>Rodentia</taxon>
        <taxon>Hystricomorpha</taxon>
        <taxon>Bathyergidae</taxon>
        <taxon>Heterocephalus</taxon>
    </lineage>
</organism>
<dbReference type="InParanoid" id="G5BNH7"/>
<dbReference type="AlphaFoldDB" id="G5BNH7"/>
<feature type="non-terminal residue" evidence="1">
    <location>
        <position position="1"/>
    </location>
</feature>
<reference evidence="1 2" key="1">
    <citation type="journal article" date="2011" name="Nature">
        <title>Genome sequencing reveals insights into physiology and longevity of the naked mole rat.</title>
        <authorList>
            <person name="Kim E.B."/>
            <person name="Fang X."/>
            <person name="Fushan A.A."/>
            <person name="Huang Z."/>
            <person name="Lobanov A.V."/>
            <person name="Han L."/>
            <person name="Marino S.M."/>
            <person name="Sun X."/>
            <person name="Turanov A.A."/>
            <person name="Yang P."/>
            <person name="Yim S.H."/>
            <person name="Zhao X."/>
            <person name="Kasaikina M.V."/>
            <person name="Stoletzki N."/>
            <person name="Peng C."/>
            <person name="Polak P."/>
            <person name="Xiong Z."/>
            <person name="Kiezun A."/>
            <person name="Zhu Y."/>
            <person name="Chen Y."/>
            <person name="Kryukov G.V."/>
            <person name="Zhang Q."/>
            <person name="Peshkin L."/>
            <person name="Yang L."/>
            <person name="Bronson R.T."/>
            <person name="Buffenstein R."/>
            <person name="Wang B."/>
            <person name="Han C."/>
            <person name="Li Q."/>
            <person name="Chen L."/>
            <person name="Zhao W."/>
            <person name="Sunyaev S.R."/>
            <person name="Park T.J."/>
            <person name="Zhang G."/>
            <person name="Wang J."/>
            <person name="Gladyshev V.N."/>
        </authorList>
    </citation>
    <scope>NUCLEOTIDE SEQUENCE [LARGE SCALE GENOMIC DNA]</scope>
</reference>
<evidence type="ECO:0000313" key="1">
    <source>
        <dbReference type="EMBL" id="EHB10823.1"/>
    </source>
</evidence>
<sequence>NYFYLNTLFCFVLFETGGFHFVVQAGLELTITCHAPASASQSSGLTGIHHHTR</sequence>
<dbReference type="PRINTS" id="PR02045">
    <property type="entry name" value="F138DOMAIN"/>
</dbReference>
<dbReference type="Proteomes" id="UP000006813">
    <property type="component" value="Unassembled WGS sequence"/>
</dbReference>
<protein>
    <submittedName>
        <fullName evidence="1">Uncharacterized protein</fullName>
    </submittedName>
</protein>
<feature type="non-terminal residue" evidence="1">
    <location>
        <position position="53"/>
    </location>
</feature>